<feature type="region of interest" description="Disordered" evidence="1">
    <location>
        <begin position="1"/>
        <end position="34"/>
    </location>
</feature>
<accession>A0A803VRP5</accession>
<evidence type="ECO:0000313" key="3">
    <source>
        <dbReference type="Proteomes" id="UP000016665"/>
    </source>
</evidence>
<dbReference type="AlphaFoldDB" id="A0A803VRP5"/>
<proteinExistence type="predicted"/>
<evidence type="ECO:0000313" key="2">
    <source>
        <dbReference type="Ensembl" id="ENSFALP00000025401.1"/>
    </source>
</evidence>
<dbReference type="Ensembl" id="ENSFALT00000039728.1">
    <property type="protein sequence ID" value="ENSFALP00000025401.1"/>
    <property type="gene ID" value="ENSFALG00000024293.1"/>
</dbReference>
<evidence type="ECO:0000256" key="1">
    <source>
        <dbReference type="SAM" id="MobiDB-lite"/>
    </source>
</evidence>
<reference evidence="2" key="2">
    <citation type="submission" date="2025-08" db="UniProtKB">
        <authorList>
            <consortium name="Ensembl"/>
        </authorList>
    </citation>
    <scope>IDENTIFICATION</scope>
</reference>
<keyword evidence="3" id="KW-1185">Reference proteome</keyword>
<reference evidence="2 3" key="1">
    <citation type="journal article" date="2012" name="Nature">
        <title>The genomic landscape of species divergence in Ficedula flycatchers.</title>
        <authorList>
            <person name="Ellegren H."/>
            <person name="Smeds L."/>
            <person name="Burri R."/>
            <person name="Olason P.I."/>
            <person name="Backstrom N."/>
            <person name="Kawakami T."/>
            <person name="Kunstner A."/>
            <person name="Makinen H."/>
            <person name="Nadachowska-Brzyska K."/>
            <person name="Qvarnstrom A."/>
            <person name="Uebbing S."/>
            <person name="Wolf J.B."/>
        </authorList>
    </citation>
    <scope>NUCLEOTIDE SEQUENCE [LARGE SCALE GENOMIC DNA]</scope>
</reference>
<sequence length="137" mass="15161">MSLPQRLSVTAYPEEIPTHEQHQNHCKPEEHQDSNPHFPAQVGFCAFLTEQPQVKSEFYPHPSLLGDFSLCFQLGPCLSPLQDGAPAWPWALPGMEQPQLFCARASPPCREEFPPNVPPNPALLPLKAVPAVPPLPL</sequence>
<organism evidence="2 3">
    <name type="scientific">Ficedula albicollis</name>
    <name type="common">Collared flycatcher</name>
    <name type="synonym">Muscicapa albicollis</name>
    <dbReference type="NCBI Taxonomy" id="59894"/>
    <lineage>
        <taxon>Eukaryota</taxon>
        <taxon>Metazoa</taxon>
        <taxon>Chordata</taxon>
        <taxon>Craniata</taxon>
        <taxon>Vertebrata</taxon>
        <taxon>Euteleostomi</taxon>
        <taxon>Archelosauria</taxon>
        <taxon>Archosauria</taxon>
        <taxon>Dinosauria</taxon>
        <taxon>Saurischia</taxon>
        <taxon>Theropoda</taxon>
        <taxon>Coelurosauria</taxon>
        <taxon>Aves</taxon>
        <taxon>Neognathae</taxon>
        <taxon>Neoaves</taxon>
        <taxon>Telluraves</taxon>
        <taxon>Australaves</taxon>
        <taxon>Passeriformes</taxon>
        <taxon>Muscicapidae</taxon>
        <taxon>Ficedula</taxon>
    </lineage>
</organism>
<reference evidence="2" key="3">
    <citation type="submission" date="2025-09" db="UniProtKB">
        <authorList>
            <consortium name="Ensembl"/>
        </authorList>
    </citation>
    <scope>IDENTIFICATION</scope>
</reference>
<name>A0A803VRP5_FICAL</name>
<protein>
    <submittedName>
        <fullName evidence="2">Uncharacterized protein</fullName>
    </submittedName>
</protein>
<feature type="compositionally biased region" description="Basic and acidic residues" evidence="1">
    <location>
        <begin position="16"/>
        <end position="34"/>
    </location>
</feature>
<dbReference type="Proteomes" id="UP000016665">
    <property type="component" value="Chromosome 26"/>
</dbReference>